<feature type="binding site" evidence="6">
    <location>
        <position position="10"/>
    </location>
    <ligand>
        <name>FMN</name>
        <dbReference type="ChEBI" id="CHEBI:58210"/>
    </ligand>
</feature>
<evidence type="ECO:0000256" key="5">
    <source>
        <dbReference type="ARBA" id="ARBA00048542"/>
    </source>
</evidence>
<keyword evidence="9" id="KW-1185">Reference proteome</keyword>
<dbReference type="EC" id="1.6.5.-" evidence="6"/>
<proteinExistence type="inferred from homology"/>
<dbReference type="InterPro" id="IPR050104">
    <property type="entry name" value="FMN-dep_NADH:Q_OxRdtase_AzoR1"/>
</dbReference>
<comment type="function">
    <text evidence="6">Quinone reductase that provides resistance to thiol-specific stress caused by electrophilic quinones.</text>
</comment>
<name>A0ABT5HX42_9CAUL</name>
<evidence type="ECO:0000256" key="4">
    <source>
        <dbReference type="ARBA" id="ARBA00023027"/>
    </source>
</evidence>
<organism evidence="8 9">
    <name type="scientific">Asticcacaulis aquaticus</name>
    <dbReference type="NCBI Taxonomy" id="2984212"/>
    <lineage>
        <taxon>Bacteria</taxon>
        <taxon>Pseudomonadati</taxon>
        <taxon>Pseudomonadota</taxon>
        <taxon>Alphaproteobacteria</taxon>
        <taxon>Caulobacterales</taxon>
        <taxon>Caulobacteraceae</taxon>
        <taxon>Asticcacaulis</taxon>
    </lineage>
</organism>
<evidence type="ECO:0000256" key="6">
    <source>
        <dbReference type="HAMAP-Rule" id="MF_01216"/>
    </source>
</evidence>
<evidence type="ECO:0000256" key="3">
    <source>
        <dbReference type="ARBA" id="ARBA00023002"/>
    </source>
</evidence>
<feature type="domain" description="Flavodoxin-like fold" evidence="7">
    <location>
        <begin position="2"/>
        <end position="199"/>
    </location>
</feature>
<comment type="subunit">
    <text evidence="6">Homodimer.</text>
</comment>
<dbReference type="InterPro" id="IPR029039">
    <property type="entry name" value="Flavoprotein-like_sf"/>
</dbReference>
<comment type="caution">
    <text evidence="6">Lacks conserved residue(s) required for the propagation of feature annotation.</text>
</comment>
<evidence type="ECO:0000313" key="8">
    <source>
        <dbReference type="EMBL" id="MDC7684642.1"/>
    </source>
</evidence>
<accession>A0ABT5HX42</accession>
<dbReference type="Pfam" id="PF02525">
    <property type="entry name" value="Flavodoxin_2"/>
    <property type="match status" value="1"/>
</dbReference>
<evidence type="ECO:0000256" key="1">
    <source>
        <dbReference type="ARBA" id="ARBA00022630"/>
    </source>
</evidence>
<keyword evidence="2 6" id="KW-0288">FMN</keyword>
<dbReference type="PANTHER" id="PTHR43741">
    <property type="entry name" value="FMN-DEPENDENT NADH-AZOREDUCTASE 1"/>
    <property type="match status" value="1"/>
</dbReference>
<evidence type="ECO:0000259" key="7">
    <source>
        <dbReference type="Pfam" id="PF02525"/>
    </source>
</evidence>
<reference evidence="8 9" key="1">
    <citation type="submission" date="2023-01" db="EMBL/GenBank/DDBJ databases">
        <title>Novel species of the genus Asticcacaulis isolated from rivers.</title>
        <authorList>
            <person name="Lu H."/>
        </authorList>
    </citation>
    <scope>NUCLEOTIDE SEQUENCE [LARGE SCALE GENOMIC DNA]</scope>
    <source>
        <strain evidence="8 9">BYS171W</strain>
    </source>
</reference>
<evidence type="ECO:0000313" key="9">
    <source>
        <dbReference type="Proteomes" id="UP001214854"/>
    </source>
</evidence>
<keyword evidence="1 6" id="KW-0285">Flavoprotein</keyword>
<comment type="catalytic activity">
    <reaction evidence="6">
        <text>2 a quinone + NADH + H(+) = 2 a 1,4-benzosemiquinone + NAD(+)</text>
        <dbReference type="Rhea" id="RHEA:65952"/>
        <dbReference type="ChEBI" id="CHEBI:15378"/>
        <dbReference type="ChEBI" id="CHEBI:57540"/>
        <dbReference type="ChEBI" id="CHEBI:57945"/>
        <dbReference type="ChEBI" id="CHEBI:132124"/>
        <dbReference type="ChEBI" id="CHEBI:134225"/>
    </reaction>
</comment>
<dbReference type="EMBL" id="JAQQKX010000014">
    <property type="protein sequence ID" value="MDC7684642.1"/>
    <property type="molecule type" value="Genomic_DNA"/>
</dbReference>
<dbReference type="SUPFAM" id="SSF52218">
    <property type="entry name" value="Flavoproteins"/>
    <property type="match status" value="1"/>
</dbReference>
<comment type="catalytic activity">
    <reaction evidence="5">
        <text>N,N-dimethyl-1,4-phenylenediamine + anthranilate + 2 NAD(+) = 2-(4-dimethylaminophenyl)diazenylbenzoate + 2 NADH + 2 H(+)</text>
        <dbReference type="Rhea" id="RHEA:55872"/>
        <dbReference type="ChEBI" id="CHEBI:15378"/>
        <dbReference type="ChEBI" id="CHEBI:15783"/>
        <dbReference type="ChEBI" id="CHEBI:16567"/>
        <dbReference type="ChEBI" id="CHEBI:57540"/>
        <dbReference type="ChEBI" id="CHEBI:57945"/>
        <dbReference type="ChEBI" id="CHEBI:71579"/>
        <dbReference type="EC" id="1.7.1.17"/>
    </reaction>
    <physiologicalReaction direction="right-to-left" evidence="5">
        <dbReference type="Rhea" id="RHEA:55874"/>
    </physiologicalReaction>
</comment>
<dbReference type="Proteomes" id="UP001214854">
    <property type="component" value="Unassembled WGS sequence"/>
</dbReference>
<keyword evidence="4 6" id="KW-0520">NAD</keyword>
<dbReference type="HAMAP" id="MF_01216">
    <property type="entry name" value="Azoreductase_type1"/>
    <property type="match status" value="1"/>
</dbReference>
<protein>
    <recommendedName>
        <fullName evidence="6">FMN dependent NADH:quinone oxidoreductase</fullName>
        <ecNumber evidence="6">1.6.5.-</ecNumber>
    </recommendedName>
    <alternativeName>
        <fullName evidence="6">Azo-dye reductase</fullName>
    </alternativeName>
    <alternativeName>
        <fullName evidence="6">FMN-dependent NADH-azo compound oxidoreductase</fullName>
    </alternativeName>
    <alternativeName>
        <fullName evidence="6">FMN-dependent NADH-azoreductase</fullName>
        <ecNumber evidence="6">1.7.1.17</ecNumber>
    </alternativeName>
</protein>
<feature type="binding site" evidence="6">
    <location>
        <begin position="16"/>
        <end position="18"/>
    </location>
    <ligand>
        <name>FMN</name>
        <dbReference type="ChEBI" id="CHEBI:58210"/>
    </ligand>
</feature>
<sequence length="204" mass="21729">MSKVLIINSSIKGEGSVSRALVESYKADLVKADPKTTFIENDLGVTPLPVLSASNINGFFGNVGESVEASQLAETVEARVSELEAADLIVIGAPMYNFGMSALLKTWFDYVLRSGRTFRYTEAGPEGLVKGKKAVVIETRDGFYSEGDAKAFDHQEGHIRTLLGFIGITDVTFVRSEKMAFGPDAKAAAIEGATKALSELAAAA</sequence>
<comment type="caution">
    <text evidence="8">The sequence shown here is derived from an EMBL/GenBank/DDBJ whole genome shotgun (WGS) entry which is preliminary data.</text>
</comment>
<dbReference type="Gene3D" id="3.40.50.360">
    <property type="match status" value="1"/>
</dbReference>
<dbReference type="InterPro" id="IPR023048">
    <property type="entry name" value="NADH:quinone_OxRdtase_FMN_depd"/>
</dbReference>
<dbReference type="PANTHER" id="PTHR43741:SF2">
    <property type="entry name" value="FMN-DEPENDENT NADH:QUINONE OXIDOREDUCTASE"/>
    <property type="match status" value="1"/>
</dbReference>
<comment type="similarity">
    <text evidence="6">Belongs to the azoreductase type 1 family.</text>
</comment>
<gene>
    <name evidence="6" type="primary">azoR</name>
    <name evidence="8" type="ORF">PQU92_15255</name>
</gene>
<comment type="cofactor">
    <cofactor evidence="6">
        <name>FMN</name>
        <dbReference type="ChEBI" id="CHEBI:58210"/>
    </cofactor>
    <text evidence="6">Binds 1 FMN per subunit.</text>
</comment>
<feature type="binding site" evidence="6">
    <location>
        <begin position="95"/>
        <end position="98"/>
    </location>
    <ligand>
        <name>FMN</name>
        <dbReference type="ChEBI" id="CHEBI:58210"/>
    </ligand>
</feature>
<dbReference type="InterPro" id="IPR003680">
    <property type="entry name" value="Flavodoxin_fold"/>
</dbReference>
<comment type="function">
    <text evidence="6">Also exhibits azoreductase activity. Catalyzes the reductive cleavage of the azo bond in aromatic azo compounds to the corresponding amines.</text>
</comment>
<dbReference type="EC" id="1.7.1.17" evidence="6"/>
<keyword evidence="3 6" id="KW-0560">Oxidoreductase</keyword>
<evidence type="ECO:0000256" key="2">
    <source>
        <dbReference type="ARBA" id="ARBA00022643"/>
    </source>
</evidence>
<dbReference type="RefSeq" id="WP_272749113.1">
    <property type="nucleotide sequence ID" value="NZ_JAQQKX010000014.1"/>
</dbReference>